<sequence>MKKVSLWLVVLVISMSMIAAFSLNGCKKEAPPVEEEVVEEVAPVEE</sequence>
<dbReference type="EMBL" id="BART01000233">
    <property type="protein sequence ID" value="GAG68309.1"/>
    <property type="molecule type" value="Genomic_DNA"/>
</dbReference>
<name>X0ZG84_9ZZZZ</name>
<proteinExistence type="predicted"/>
<organism evidence="1">
    <name type="scientific">marine sediment metagenome</name>
    <dbReference type="NCBI Taxonomy" id="412755"/>
    <lineage>
        <taxon>unclassified sequences</taxon>
        <taxon>metagenomes</taxon>
        <taxon>ecological metagenomes</taxon>
    </lineage>
</organism>
<accession>X0ZG84</accession>
<comment type="caution">
    <text evidence="1">The sequence shown here is derived from an EMBL/GenBank/DDBJ whole genome shotgun (WGS) entry which is preliminary data.</text>
</comment>
<feature type="non-terminal residue" evidence="1">
    <location>
        <position position="46"/>
    </location>
</feature>
<reference evidence="1" key="1">
    <citation type="journal article" date="2014" name="Front. Microbiol.">
        <title>High frequency of phylogenetically diverse reductive dehalogenase-homologous genes in deep subseafloor sedimentary metagenomes.</title>
        <authorList>
            <person name="Kawai M."/>
            <person name="Futagami T."/>
            <person name="Toyoda A."/>
            <person name="Takaki Y."/>
            <person name="Nishi S."/>
            <person name="Hori S."/>
            <person name="Arai W."/>
            <person name="Tsubouchi T."/>
            <person name="Morono Y."/>
            <person name="Uchiyama I."/>
            <person name="Ito T."/>
            <person name="Fujiyama A."/>
            <person name="Inagaki F."/>
            <person name="Takami H."/>
        </authorList>
    </citation>
    <scope>NUCLEOTIDE SEQUENCE</scope>
    <source>
        <strain evidence="1">Expedition CK06-06</strain>
    </source>
</reference>
<protein>
    <submittedName>
        <fullName evidence="1">Uncharacterized protein</fullName>
    </submittedName>
</protein>
<dbReference type="AlphaFoldDB" id="X0ZG84"/>
<evidence type="ECO:0000313" key="1">
    <source>
        <dbReference type="EMBL" id="GAG68309.1"/>
    </source>
</evidence>
<gene>
    <name evidence="1" type="ORF">S01H4_01315</name>
</gene>